<protein>
    <submittedName>
        <fullName evidence="2">Uncharacterized protein</fullName>
    </submittedName>
</protein>
<dbReference type="RefSeq" id="WP_281376289.1">
    <property type="nucleotide sequence ID" value="NZ_BAABHP010000020.1"/>
</dbReference>
<dbReference type="AlphaFoldDB" id="A0A7Y9DZG9"/>
<evidence type="ECO:0000313" key="2">
    <source>
        <dbReference type="EMBL" id="NYD38206.1"/>
    </source>
</evidence>
<evidence type="ECO:0000313" key="3">
    <source>
        <dbReference type="Proteomes" id="UP000535890"/>
    </source>
</evidence>
<accession>A0A7Y9DZG9</accession>
<sequence length="42" mass="4823">MARMAHEPRTREHHVTGEPELLGTNVIRGVKRQQAAFTPEDR</sequence>
<name>A0A7Y9DZG9_9PSEU</name>
<keyword evidence="3" id="KW-1185">Reference proteome</keyword>
<comment type="caution">
    <text evidence="2">The sequence shown here is derived from an EMBL/GenBank/DDBJ whole genome shotgun (WGS) entry which is preliminary data.</text>
</comment>
<gene>
    <name evidence="2" type="ORF">BJ983_004308</name>
</gene>
<evidence type="ECO:0000256" key="1">
    <source>
        <dbReference type="SAM" id="MobiDB-lite"/>
    </source>
</evidence>
<dbReference type="Proteomes" id="UP000535890">
    <property type="component" value="Unassembled WGS sequence"/>
</dbReference>
<dbReference type="EMBL" id="JACCBN010000001">
    <property type="protein sequence ID" value="NYD38206.1"/>
    <property type="molecule type" value="Genomic_DNA"/>
</dbReference>
<feature type="compositionally biased region" description="Basic and acidic residues" evidence="1">
    <location>
        <begin position="1"/>
        <end position="17"/>
    </location>
</feature>
<proteinExistence type="predicted"/>
<feature type="region of interest" description="Disordered" evidence="1">
    <location>
        <begin position="1"/>
        <end position="42"/>
    </location>
</feature>
<reference evidence="2 3" key="1">
    <citation type="submission" date="2020-07" db="EMBL/GenBank/DDBJ databases">
        <title>Sequencing the genomes of 1000 actinobacteria strains.</title>
        <authorList>
            <person name="Klenk H.-P."/>
        </authorList>
    </citation>
    <scope>NUCLEOTIDE SEQUENCE [LARGE SCALE GENOMIC DNA]</scope>
    <source>
        <strain evidence="2 3">DSM 45772</strain>
    </source>
</reference>
<organism evidence="2 3">
    <name type="scientific">Actinomycetospora corticicola</name>
    <dbReference type="NCBI Taxonomy" id="663602"/>
    <lineage>
        <taxon>Bacteria</taxon>
        <taxon>Bacillati</taxon>
        <taxon>Actinomycetota</taxon>
        <taxon>Actinomycetes</taxon>
        <taxon>Pseudonocardiales</taxon>
        <taxon>Pseudonocardiaceae</taxon>
        <taxon>Actinomycetospora</taxon>
    </lineage>
</organism>